<keyword evidence="3" id="KW-1185">Reference proteome</keyword>
<proteinExistence type="predicted"/>
<evidence type="ECO:0000313" key="2">
    <source>
        <dbReference type="EMBL" id="KJV08584.1"/>
    </source>
</evidence>
<gene>
    <name evidence="2" type="ORF">VZ95_16870</name>
</gene>
<dbReference type="OrthoDB" id="8479549at2"/>
<comment type="caution">
    <text evidence="2">The sequence shown here is derived from an EMBL/GenBank/DDBJ whole genome shotgun (WGS) entry which is preliminary data.</text>
</comment>
<protein>
    <submittedName>
        <fullName evidence="2">Uncharacterized protein</fullName>
    </submittedName>
</protein>
<dbReference type="RefSeq" id="WP_045776893.1">
    <property type="nucleotide sequence ID" value="NZ_LAJY01000528.1"/>
</dbReference>
<feature type="region of interest" description="Disordered" evidence="1">
    <location>
        <begin position="35"/>
        <end position="60"/>
    </location>
</feature>
<dbReference type="AlphaFoldDB" id="A0A0F3ISM2"/>
<evidence type="ECO:0000313" key="3">
    <source>
        <dbReference type="Proteomes" id="UP000033774"/>
    </source>
</evidence>
<evidence type="ECO:0000256" key="1">
    <source>
        <dbReference type="SAM" id="MobiDB-lite"/>
    </source>
</evidence>
<accession>A0A0F3ISM2</accession>
<feature type="compositionally biased region" description="Low complexity" evidence="1">
    <location>
        <begin position="35"/>
        <end position="58"/>
    </location>
</feature>
<dbReference type="EMBL" id="LAJY01000528">
    <property type="protein sequence ID" value="KJV08584.1"/>
    <property type="molecule type" value="Genomic_DNA"/>
</dbReference>
<sequence>MPARPALPAAPPPATAFAFFREGLAALLSGAPTSGVSVPPGQPGGATPTPSGPTLTGTVIGNGAQNRPIIAVGSAILSLEAGPLQPGSQVQLVAQLNAPAATPNTLANVAQSQTPLPGFPTYPSLPAMMAAAQQIGGPTEQAMRAMLPQIGPQLAASLMVFASGAAKGDLRTLVGDSARAALERSARGRAALHGVMQEFEAAEEEARGTPAADWRALTLPVMTGGAMIEPIRLYLHQVSDEEAERNRNNDGGGQRFVVDLDLTQLGSIQIDGLAKQDRLDLVVRTPKPLPEQVREGLRSAFLGGALARGVIGALNFQVAPRFVPDTGHSAVRRGGLMV</sequence>
<organism evidence="2 3">
    <name type="scientific">Elstera litoralis</name>
    <dbReference type="NCBI Taxonomy" id="552518"/>
    <lineage>
        <taxon>Bacteria</taxon>
        <taxon>Pseudomonadati</taxon>
        <taxon>Pseudomonadota</taxon>
        <taxon>Alphaproteobacteria</taxon>
        <taxon>Rhodospirillales</taxon>
        <taxon>Rhodospirillaceae</taxon>
        <taxon>Elstera</taxon>
    </lineage>
</organism>
<dbReference type="Proteomes" id="UP000033774">
    <property type="component" value="Unassembled WGS sequence"/>
</dbReference>
<name>A0A0F3ISM2_9PROT</name>
<reference evidence="2 3" key="1">
    <citation type="submission" date="2015-03" db="EMBL/GenBank/DDBJ databases">
        <title>Draft genome sequence of Elstera litoralis.</title>
        <authorList>
            <person name="Rahalkar M.C."/>
            <person name="Dhakephalkar P.K."/>
            <person name="Pore S.D."/>
            <person name="Arora P."/>
            <person name="Kapse N.G."/>
            <person name="Pandit P.S."/>
        </authorList>
    </citation>
    <scope>NUCLEOTIDE SEQUENCE [LARGE SCALE GENOMIC DNA]</scope>
    <source>
        <strain evidence="2 3">Dia-1</strain>
    </source>
</reference>